<dbReference type="Proteomes" id="UP000033188">
    <property type="component" value="Chromosome 1"/>
</dbReference>
<dbReference type="GeneID" id="24562522"/>
<evidence type="ECO:0000313" key="2">
    <source>
        <dbReference type="EMBL" id="CDR93981.1"/>
    </source>
</evidence>
<feature type="region of interest" description="Disordered" evidence="1">
    <location>
        <begin position="281"/>
        <end position="303"/>
    </location>
</feature>
<organism evidence="2 3">
    <name type="scientific">Babesia bigemina</name>
    <dbReference type="NCBI Taxonomy" id="5866"/>
    <lineage>
        <taxon>Eukaryota</taxon>
        <taxon>Sar</taxon>
        <taxon>Alveolata</taxon>
        <taxon>Apicomplexa</taxon>
        <taxon>Aconoidasida</taxon>
        <taxon>Piroplasmida</taxon>
        <taxon>Babesiidae</taxon>
        <taxon>Babesia</taxon>
    </lineage>
</organism>
<dbReference type="RefSeq" id="XP_012766167.1">
    <property type="nucleotide sequence ID" value="XM_012910713.1"/>
</dbReference>
<feature type="region of interest" description="Disordered" evidence="1">
    <location>
        <begin position="685"/>
        <end position="706"/>
    </location>
</feature>
<dbReference type="VEuPathDB" id="PiroplasmaDB:BBBOND_0103030"/>
<sequence>MEPPASPRKGQKAHTGVDRPLVIEELETPHDRASVINGAVKYLAGSGSARYPLGYSNQTTDEFFPCEEDGVEGDGYHRESYFEATLPEPEDSSDADSDIHYVKQICRQGLPAGGTGLKESSSYHTPSVVTCSRYSESSSSITHLDSGNFAPLVNTCRRPSVTLETTKGALNCGNQPCHTVLLESTIPNMAYHSIDGDFFDERAGLSSNAFHLPKAVDSILEGADMCNRRNLAGVMHGSSRRQSFQEMCAPPKVGSNPVASLPSDLMSFAKDFRARYGAAAPTGALDSSKSGNNVRNAGAKRGENVGSLPCAGSAAAHLDQRSLATPSRRTGMGGLSMGYMPTDTASFYDNAKCGEYGANRASFGSVTGANQGAALQMPFVRRPDLKIRQLGHNQSCDILLRDYKSPISRESVAADGVGASPCRPKEGYAREAHDRQVNGGKIGVMSENKFVLPYEDPAQRSVSARDSAPNRGIQGILQHNVKSPLRGTLHSSDYSREKSRNRTQTTAASRHEEPYSSLAANAAKARLDIDSAGVERPPADNAFSLADVNRQIDEFFVSRMNPTAPAKETAITSPPGRHGYTAHHPASSPHPGNGSLDMYDSSVIAGSTAMPYSYASKLSTSENAAHGRVTVTDAVVQPDVGNINTALVTPPSERSVSVATPNPASMEHVYYSRAEFTKNAVSQPTSRDAKWVPDSLPSTSDPRGIPTAGVDIGDVLLGQDAVDYQVLPTTARNASDIKLYDSARLDLPEAPCVDTVAVKVPLSVGKNHADGREVTPLHVGEVETALECTPADNEFDENVPTRTNHVEVNSTGELTRMATLMSFGDELGSYVPGDRLAPEISNAAVEGGIFASGILDHRAPKDSLDLRAPKTGFIFNKENLNASYGLSNSSVGVGFMKGGEHAPRNRGSLRSSYADSLDAIFDHDSLCNSQQDHKNLTGRIAANPMVERVHNVAAHPVVREAYRSSLDGRPQSSLCARCGHNTTDRETAYRDEPSHSKHGKSKLSDAHRCRRSSMASVTVPASANVCTGRGNFEDDRSVASSDYVQVPLDEENDAAASYGQNTYFCGSDDTLKPPAAESTVQDKALMTSIENILSRHVESAGSLEHFSALIKQLHEAIEGKNVKDKDSKQPPQPEVEKCITTANRPSGDNEVKQLHFSVGQQTSAEQSQNDGVRTERKAGTKFCATAGTQTYDFDFNEGPVGVSKGCNSVYFKVDSSDDAVRYNTNRKERHVSDVATNTPKWPSWYKDSKHTHAAVRAASDEPSPPLTREALIKRMTDASEELPRVNRASGNRRSFPLADYESDDDTRTGRKGGPSVTAARTTSLPNGLTEEELLDVYNEVMKLTRILHVKDVKSLTRAVTARMHRS</sequence>
<feature type="region of interest" description="Disordered" evidence="1">
    <location>
        <begin position="456"/>
        <end position="517"/>
    </location>
</feature>
<gene>
    <name evidence="2" type="ORF">BBBOND_0103030</name>
</gene>
<name>A0A061CZD1_BABBI</name>
<proteinExistence type="predicted"/>
<dbReference type="OrthoDB" id="366472at2759"/>
<dbReference type="OMA" id="ANVHESI"/>
<feature type="region of interest" description="Disordered" evidence="1">
    <location>
        <begin position="986"/>
        <end position="1009"/>
    </location>
</feature>
<accession>A0A061CZD1</accession>
<reference evidence="3" key="1">
    <citation type="journal article" date="2014" name="Nucleic Acids Res.">
        <title>The evolutionary dynamics of variant antigen genes in Babesia reveal a history of genomic innovation underlying host-parasite interaction.</title>
        <authorList>
            <person name="Jackson A.P."/>
            <person name="Otto T.D."/>
            <person name="Darby A."/>
            <person name="Ramaprasad A."/>
            <person name="Xia D."/>
            <person name="Echaide I.E."/>
            <person name="Farber M."/>
            <person name="Gahlot S."/>
            <person name="Gamble J."/>
            <person name="Gupta D."/>
            <person name="Gupta Y."/>
            <person name="Jackson L."/>
            <person name="Malandrin L."/>
            <person name="Malas T.B."/>
            <person name="Moussa E."/>
            <person name="Nair M."/>
            <person name="Reid A.J."/>
            <person name="Sanders M."/>
            <person name="Sharma J."/>
            <person name="Tracey A."/>
            <person name="Quail M.A."/>
            <person name="Weir W."/>
            <person name="Wastling J.M."/>
            <person name="Hall N."/>
            <person name="Willadsen P."/>
            <person name="Lingelbach K."/>
            <person name="Shiels B."/>
            <person name="Tait A."/>
            <person name="Berriman M."/>
            <person name="Allred D.R."/>
            <person name="Pain A."/>
        </authorList>
    </citation>
    <scope>NUCLEOTIDE SEQUENCE [LARGE SCALE GENOMIC DNA]</scope>
    <source>
        <strain evidence="3">Bond</strain>
    </source>
</reference>
<evidence type="ECO:0000313" key="3">
    <source>
        <dbReference type="Proteomes" id="UP000033188"/>
    </source>
</evidence>
<dbReference type="KEGG" id="bbig:BBBOND_0103030"/>
<dbReference type="EMBL" id="LK391707">
    <property type="protein sequence ID" value="CDR93981.1"/>
    <property type="molecule type" value="Genomic_DNA"/>
</dbReference>
<feature type="compositionally biased region" description="Polar residues" evidence="1">
    <location>
        <begin position="285"/>
        <end position="295"/>
    </location>
</feature>
<keyword evidence="3" id="KW-1185">Reference proteome</keyword>
<feature type="region of interest" description="Disordered" evidence="1">
    <location>
        <begin position="1276"/>
        <end position="1324"/>
    </location>
</feature>
<evidence type="ECO:0000256" key="1">
    <source>
        <dbReference type="SAM" id="MobiDB-lite"/>
    </source>
</evidence>
<feature type="compositionally biased region" description="Basic and acidic residues" evidence="1">
    <location>
        <begin position="986"/>
        <end position="995"/>
    </location>
</feature>
<protein>
    <submittedName>
        <fullName evidence="2">Uncharacterized protein</fullName>
    </submittedName>
</protein>